<feature type="domain" description="RNase III" evidence="2">
    <location>
        <begin position="115"/>
        <end position="291"/>
    </location>
</feature>
<evidence type="ECO:0000256" key="1">
    <source>
        <dbReference type="ARBA" id="ARBA00022801"/>
    </source>
</evidence>
<evidence type="ECO:0000313" key="3">
    <source>
        <dbReference type="EMBL" id="KAL1606832.1"/>
    </source>
</evidence>
<comment type="caution">
    <text evidence="3">The sequence shown here is derived from an EMBL/GenBank/DDBJ whole genome shotgun (WGS) entry which is preliminary data.</text>
</comment>
<dbReference type="PANTHER" id="PTHR14950">
    <property type="entry name" value="DICER-RELATED"/>
    <property type="match status" value="1"/>
</dbReference>
<keyword evidence="1" id="KW-0378">Hydrolase</keyword>
<dbReference type="SUPFAM" id="SSF69065">
    <property type="entry name" value="RNase III domain-like"/>
    <property type="match status" value="2"/>
</dbReference>
<sequence>MASKIVSNGFFARATLFAGLDRFIIRKRFTGAKWRPRYAADVLSAPYTSLNSTISSKSLADVIESLVGASYLIGGFPKAVACMQTLLPLEPWTPVPEANDILYNAVPADSVITGLAALETLVGYTFTRKMALLEALTHPSYKGPLENCSYERLEFLGDAVLDYIISRRLYAHVPELGHAKMHGIRTAMANAAFLAFRMFETTMAEERTMPPDMRKEVHYRCLWQFLRSDAAALVVGRDAAIMQYDATKEAVRHALHHEGVFPWHILALTDSPKFLSDIVESAIGGIYVDSHGNIGACEVFVRKLGILDCLDRILRDGIDCLHPKERLGILAMEKDVQYLRVTAEGDKTGSGVKGKYRCQVRVGGVDVGDVVEGVKRLNAETVAAWEACRILEAGKNDGLDEDVEMEPVMEDQCEDEEWFDAEEGGVELIDL</sequence>
<evidence type="ECO:0000259" key="2">
    <source>
        <dbReference type="PROSITE" id="PS50142"/>
    </source>
</evidence>
<dbReference type="CDD" id="cd00593">
    <property type="entry name" value="RIBOc"/>
    <property type="match status" value="1"/>
</dbReference>
<dbReference type="InterPro" id="IPR036389">
    <property type="entry name" value="RNase_III_sf"/>
</dbReference>
<dbReference type="Pfam" id="PF00636">
    <property type="entry name" value="Ribonuclease_3"/>
    <property type="match status" value="1"/>
</dbReference>
<dbReference type="Proteomes" id="UP001521785">
    <property type="component" value="Unassembled WGS sequence"/>
</dbReference>
<dbReference type="PROSITE" id="PS50142">
    <property type="entry name" value="RNASE_3_2"/>
    <property type="match status" value="1"/>
</dbReference>
<gene>
    <name evidence="3" type="primary">dcl2_1</name>
    <name evidence="3" type="ORF">SLS60_004241</name>
</gene>
<evidence type="ECO:0000313" key="4">
    <source>
        <dbReference type="Proteomes" id="UP001521785"/>
    </source>
</evidence>
<dbReference type="SMART" id="SM00535">
    <property type="entry name" value="RIBOc"/>
    <property type="match status" value="1"/>
</dbReference>
<dbReference type="SUPFAM" id="SSF54768">
    <property type="entry name" value="dsRNA-binding domain-like"/>
    <property type="match status" value="1"/>
</dbReference>
<dbReference type="EMBL" id="JAKJXO020000004">
    <property type="protein sequence ID" value="KAL1606832.1"/>
    <property type="molecule type" value="Genomic_DNA"/>
</dbReference>
<keyword evidence="4" id="KW-1185">Reference proteome</keyword>
<name>A0ABR3RR40_9PLEO</name>
<dbReference type="InterPro" id="IPR000999">
    <property type="entry name" value="RNase_III_dom"/>
</dbReference>
<dbReference type="Gene3D" id="1.10.1520.10">
    <property type="entry name" value="Ribonuclease III domain"/>
    <property type="match status" value="2"/>
</dbReference>
<dbReference type="PANTHER" id="PTHR14950:SF37">
    <property type="entry name" value="ENDORIBONUCLEASE DICER"/>
    <property type="match status" value="1"/>
</dbReference>
<proteinExistence type="predicted"/>
<dbReference type="PROSITE" id="PS00517">
    <property type="entry name" value="RNASE_3_1"/>
    <property type="match status" value="1"/>
</dbReference>
<organism evidence="3 4">
    <name type="scientific">Paraconiothyrium brasiliense</name>
    <dbReference type="NCBI Taxonomy" id="300254"/>
    <lineage>
        <taxon>Eukaryota</taxon>
        <taxon>Fungi</taxon>
        <taxon>Dikarya</taxon>
        <taxon>Ascomycota</taxon>
        <taxon>Pezizomycotina</taxon>
        <taxon>Dothideomycetes</taxon>
        <taxon>Pleosporomycetidae</taxon>
        <taxon>Pleosporales</taxon>
        <taxon>Massarineae</taxon>
        <taxon>Didymosphaeriaceae</taxon>
        <taxon>Paraconiothyrium</taxon>
    </lineage>
</organism>
<accession>A0ABR3RR40</accession>
<reference evidence="3 4" key="1">
    <citation type="submission" date="2024-02" db="EMBL/GenBank/DDBJ databases">
        <title>De novo assembly and annotation of 12 fungi associated with fruit tree decline syndrome in Ontario, Canada.</title>
        <authorList>
            <person name="Sulman M."/>
            <person name="Ellouze W."/>
            <person name="Ilyukhin E."/>
        </authorList>
    </citation>
    <scope>NUCLEOTIDE SEQUENCE [LARGE SCALE GENOMIC DNA]</scope>
    <source>
        <strain evidence="3 4">M42-189</strain>
    </source>
</reference>
<protein>
    <submittedName>
        <fullName evidence="3">Dicer-like protein 2</fullName>
    </submittedName>
</protein>